<name>A0ACC2AMB7_DIPCM</name>
<protein>
    <submittedName>
        <fullName evidence="1">Uncharacterized protein</fullName>
    </submittedName>
</protein>
<keyword evidence="2" id="KW-1185">Reference proteome</keyword>
<evidence type="ECO:0000313" key="2">
    <source>
        <dbReference type="Proteomes" id="UP001162992"/>
    </source>
</evidence>
<accession>A0ACC2AMB7</accession>
<proteinExistence type="predicted"/>
<evidence type="ECO:0000313" key="1">
    <source>
        <dbReference type="EMBL" id="KAJ7518596.1"/>
    </source>
</evidence>
<dbReference type="EMBL" id="CM055111">
    <property type="protein sequence ID" value="KAJ7518596.1"/>
    <property type="molecule type" value="Genomic_DNA"/>
</dbReference>
<gene>
    <name evidence="1" type="ORF">O6H91_20G000100</name>
</gene>
<sequence length="746" mass="83496">MWRRILGCTWTHHSRGEMGSVAQAGVGWGGPNWAVGLPARLHDFVKTALIQQLVPPDATVCDLFCGRGTDTAKWAQVGIGCYVGVDSSASALEDAHEQWDHQGRPYPATFCEQDPRMSDLQTHLRDRGLPFDLVCCLGHLQDCFSSENMAKHLLQNVAALLKPGGYFFGTTADSSTIWIKYQKAVEGALKSGSLRANGALPRVRSELYSISFEDDRFSSFGTKYQLRFGDDGLAAQNQLLVHFPSLIRLAKECDLEYIEIQNLLDFYEDCRNTFLDALRNSCGTFVDAKGRLPNQAHDVLSLYATFVFRKVCPFPPVASRTPTVLGDDGQSHSLDIANEYHEDLSHSSPAHHQNSLHMVLDQHQPSIKRQRLASLEDEFPTQVENMPADPDKGNKHYLENKVERKNVPGDAKRNRSPSHLSSNTDRLGEVTVERCSKNVLENDTCVLSQQQSEDATICTLSTFSPHSPSYELEQDPEKKDSLKSTYVGLSEAPFDEHCSRETVHHTGHKYYLKEEMPSTNAIDASIANSGILSLVEEEGPQASSHTSDPSSWPIPPRRHRSSRSSLQRLGHLSYPEEAHDNTLMRGKSQSTAIFEHSHRLVNQAMPDSGKHDDEETEFRIQEDYRQGRVQAGARGGPHDLYSSLRFSRYARSSLPAQSQLETAQQTSRLPSLLGPGPSKALQQPRDNGLFLTEHDDSRGKITGTRTSRIHQKQHIMPEDQESRELNRSRNSSLHNVSKVLPHTDRY</sequence>
<dbReference type="Proteomes" id="UP001162992">
    <property type="component" value="Chromosome 20"/>
</dbReference>
<comment type="caution">
    <text evidence="1">The sequence shown here is derived from an EMBL/GenBank/DDBJ whole genome shotgun (WGS) entry which is preliminary data.</text>
</comment>
<reference evidence="2" key="1">
    <citation type="journal article" date="2024" name="Proc. Natl. Acad. Sci. U.S.A.">
        <title>Extraordinary preservation of gene collinearity over three hundred million years revealed in homosporous lycophytes.</title>
        <authorList>
            <person name="Li C."/>
            <person name="Wickell D."/>
            <person name="Kuo L.Y."/>
            <person name="Chen X."/>
            <person name="Nie B."/>
            <person name="Liao X."/>
            <person name="Peng D."/>
            <person name="Ji J."/>
            <person name="Jenkins J."/>
            <person name="Williams M."/>
            <person name="Shu S."/>
            <person name="Plott C."/>
            <person name="Barry K."/>
            <person name="Rajasekar S."/>
            <person name="Grimwood J."/>
            <person name="Han X."/>
            <person name="Sun S."/>
            <person name="Hou Z."/>
            <person name="He W."/>
            <person name="Dai G."/>
            <person name="Sun C."/>
            <person name="Schmutz J."/>
            <person name="Leebens-Mack J.H."/>
            <person name="Li F.W."/>
            <person name="Wang L."/>
        </authorList>
    </citation>
    <scope>NUCLEOTIDE SEQUENCE [LARGE SCALE GENOMIC DNA]</scope>
    <source>
        <strain evidence="2">cv. PW_Plant_1</strain>
    </source>
</reference>
<organism evidence="1 2">
    <name type="scientific">Diphasiastrum complanatum</name>
    <name type="common">Issler's clubmoss</name>
    <name type="synonym">Lycopodium complanatum</name>
    <dbReference type="NCBI Taxonomy" id="34168"/>
    <lineage>
        <taxon>Eukaryota</taxon>
        <taxon>Viridiplantae</taxon>
        <taxon>Streptophyta</taxon>
        <taxon>Embryophyta</taxon>
        <taxon>Tracheophyta</taxon>
        <taxon>Lycopodiopsida</taxon>
        <taxon>Lycopodiales</taxon>
        <taxon>Lycopodiaceae</taxon>
        <taxon>Lycopodioideae</taxon>
        <taxon>Diphasiastrum</taxon>
    </lineage>
</organism>